<evidence type="ECO:0000256" key="1">
    <source>
        <dbReference type="SAM" id="SignalP"/>
    </source>
</evidence>
<dbReference type="InterPro" id="IPR007788">
    <property type="entry name" value="QCT"/>
</dbReference>
<dbReference type="AlphaFoldDB" id="A0AAU9J7A0"/>
<protein>
    <recommendedName>
        <fullName evidence="4">Glutamine cyclotransferase</fullName>
    </recommendedName>
</protein>
<evidence type="ECO:0000313" key="3">
    <source>
        <dbReference type="Proteomes" id="UP001162131"/>
    </source>
</evidence>
<accession>A0AAU9J7A0</accession>
<proteinExistence type="predicted"/>
<keyword evidence="3" id="KW-1185">Reference proteome</keyword>
<sequence>MAFVIYLLLSVCLISAQESIIIHGYKIVNTFPHSSQDFTQGFLIKGSSIYQSTGLYGKSELQQLDLLDNSKIKSKPLTSNYFGEGLTDLNSKLYQLTWKESNMMVYDIETFNLIETVQYPDILKEGWGICSDGSYLYISDGSNKIYVMDPEDYSIIRTIFVTSLGNRIAKINELEWIDGEIWGNIWYEHYIIRIDPSTGNVNSWVNLNGIDQVGEYNSWNGGDVLNGIAYNTGNIYVTGKRWNHIYQIELEGTTISYEIPIHF</sequence>
<gene>
    <name evidence="2" type="ORF">BSTOLATCC_MIC16677</name>
</gene>
<dbReference type="InterPro" id="IPR015943">
    <property type="entry name" value="WD40/YVTN_repeat-like_dom_sf"/>
</dbReference>
<dbReference type="SUPFAM" id="SSF63825">
    <property type="entry name" value="YWTD domain"/>
    <property type="match status" value="1"/>
</dbReference>
<dbReference type="EMBL" id="CAJZBQ010000016">
    <property type="protein sequence ID" value="CAG9316569.1"/>
    <property type="molecule type" value="Genomic_DNA"/>
</dbReference>
<dbReference type="Proteomes" id="UP001162131">
    <property type="component" value="Unassembled WGS sequence"/>
</dbReference>
<dbReference type="PANTHER" id="PTHR31270">
    <property type="entry name" value="GLUTAMINYL-PEPTIDE CYCLOTRANSFERASE"/>
    <property type="match status" value="1"/>
</dbReference>
<name>A0AAU9J7A0_9CILI</name>
<dbReference type="PANTHER" id="PTHR31270:SF1">
    <property type="entry name" value="GLUTAMINYL-PEPTIDE CYCLOTRANSFERASE"/>
    <property type="match status" value="1"/>
</dbReference>
<comment type="caution">
    <text evidence="2">The sequence shown here is derived from an EMBL/GenBank/DDBJ whole genome shotgun (WGS) entry which is preliminary data.</text>
</comment>
<organism evidence="2 3">
    <name type="scientific">Blepharisma stoltei</name>
    <dbReference type="NCBI Taxonomy" id="1481888"/>
    <lineage>
        <taxon>Eukaryota</taxon>
        <taxon>Sar</taxon>
        <taxon>Alveolata</taxon>
        <taxon>Ciliophora</taxon>
        <taxon>Postciliodesmatophora</taxon>
        <taxon>Heterotrichea</taxon>
        <taxon>Heterotrichida</taxon>
        <taxon>Blepharismidae</taxon>
        <taxon>Blepharisma</taxon>
    </lineage>
</organism>
<feature type="chain" id="PRO_5043381333" description="Glutamine cyclotransferase" evidence="1">
    <location>
        <begin position="17"/>
        <end position="263"/>
    </location>
</feature>
<dbReference type="Pfam" id="PF05096">
    <property type="entry name" value="Glu_cyclase_2"/>
    <property type="match status" value="1"/>
</dbReference>
<reference evidence="2" key="1">
    <citation type="submission" date="2021-09" db="EMBL/GenBank/DDBJ databases">
        <authorList>
            <consortium name="AG Swart"/>
            <person name="Singh M."/>
            <person name="Singh A."/>
            <person name="Seah K."/>
            <person name="Emmerich C."/>
        </authorList>
    </citation>
    <scope>NUCLEOTIDE SEQUENCE</scope>
    <source>
        <strain evidence="2">ATCC30299</strain>
    </source>
</reference>
<dbReference type="Gene3D" id="2.130.10.10">
    <property type="entry name" value="YVTN repeat-like/Quinoprotein amine dehydrogenase"/>
    <property type="match status" value="1"/>
</dbReference>
<feature type="signal peptide" evidence="1">
    <location>
        <begin position="1"/>
        <end position="16"/>
    </location>
</feature>
<dbReference type="GO" id="GO:0016603">
    <property type="term" value="F:glutaminyl-peptide cyclotransferase activity"/>
    <property type="evidence" value="ECO:0007669"/>
    <property type="project" value="InterPro"/>
</dbReference>
<keyword evidence="1" id="KW-0732">Signal</keyword>
<evidence type="ECO:0008006" key="4">
    <source>
        <dbReference type="Google" id="ProtNLM"/>
    </source>
</evidence>
<evidence type="ECO:0000313" key="2">
    <source>
        <dbReference type="EMBL" id="CAG9316569.1"/>
    </source>
</evidence>